<reference evidence="3 4" key="1">
    <citation type="journal article" date="2016" name="Microbiology (Mosc.)">
        <title>Comparison of Lactobacillus crispatus isolates from Lactobacillus-dominated vaginal microbiomes with isolates from microbiomes containing bacterial vaginosis-associated bacteria.</title>
        <authorList>
            <person name="Abdelmaksoud A.A."/>
            <person name="Koparde V.N."/>
            <person name="Sheth N.U."/>
            <person name="Serrano M.G."/>
            <person name="Glascock A.L."/>
            <person name="Fettweis J.M."/>
            <person name="Strauss Iii J.F."/>
            <person name="Buck G.A."/>
            <person name="Jefferson K.K."/>
        </authorList>
    </citation>
    <scope>NUCLEOTIDE SEQUENCE [LARGE SCALE GENOMIC DNA]</scope>
    <source>
        <strain evidence="3 4">VMC3</strain>
    </source>
</reference>
<dbReference type="InterPro" id="IPR024968">
    <property type="entry name" value="SlpA_C_lactobacillus"/>
</dbReference>
<dbReference type="Proteomes" id="UP000067598">
    <property type="component" value="Unassembled WGS sequence"/>
</dbReference>
<organism evidence="3 4">
    <name type="scientific">Lactobacillus crispatus</name>
    <dbReference type="NCBI Taxonomy" id="47770"/>
    <lineage>
        <taxon>Bacteria</taxon>
        <taxon>Bacillati</taxon>
        <taxon>Bacillota</taxon>
        <taxon>Bacilli</taxon>
        <taxon>Lactobacillales</taxon>
        <taxon>Lactobacillaceae</taxon>
        <taxon>Lactobacillus</taxon>
    </lineage>
</organism>
<proteinExistence type="predicted"/>
<dbReference type="Pfam" id="PF03217">
    <property type="entry name" value="SlpA"/>
    <property type="match status" value="1"/>
</dbReference>
<dbReference type="RefSeq" id="WP_060461946.1">
    <property type="nucleotide sequence ID" value="NZ_AP025162.1"/>
</dbReference>
<evidence type="ECO:0000313" key="4">
    <source>
        <dbReference type="Proteomes" id="UP000067598"/>
    </source>
</evidence>
<keyword evidence="1" id="KW-0732">Signal</keyword>
<gene>
    <name evidence="3" type="ORF">AEL95_04365</name>
</gene>
<dbReference type="EMBL" id="LJGP01000016">
    <property type="protein sequence ID" value="KWU03917.1"/>
    <property type="molecule type" value="Genomic_DNA"/>
</dbReference>
<evidence type="ECO:0000313" key="3">
    <source>
        <dbReference type="EMBL" id="KWU03917.1"/>
    </source>
</evidence>
<name>A0A109DEE0_9LACO</name>
<feature type="chain" id="PRO_5038705870" evidence="1">
    <location>
        <begin position="23"/>
        <end position="374"/>
    </location>
</feature>
<dbReference type="AlphaFoldDB" id="A0A109DEE0"/>
<comment type="caution">
    <text evidence="3">The sequence shown here is derived from an EMBL/GenBank/DDBJ whole genome shotgun (WGS) entry which is preliminary data.</text>
</comment>
<sequence length="374" mass="41994">MKFNCKFALVAATVLTVAPILSFPNITTTVQATTKKAQAAKNTIQVNKAPIIYDRAGNYNSKYHQNIKAGTRLKYSGKTYIIQQRFAAGIPVPTSRIIGGKLYYSIGKGGYVKESDVLTWLGNTNTVKLHFRHKKNYIYDKDGKKLVSYNGGKNYFTNKQKPKIEVPYYNSPKQLFNIGKGSYIDASQVTTLNGKGTVFLNNNAPIYDATGKQVKNKNLKQGTVLNYYGKPKKAAANTQFYYYQNKTKMTLPAIQQGDHTYFQISKTQYINAADVALVDGKTLWDKGPVSVSLINDAYAYTAKFKQNKKVLYRAGAKLTVDRTKIEGEKSPQLYLHVKGTKNYLYWGNEKDYGASPLDYRHGSTNLILQTLLHN</sequence>
<evidence type="ECO:0000259" key="2">
    <source>
        <dbReference type="Pfam" id="PF03217"/>
    </source>
</evidence>
<feature type="signal peptide" evidence="1">
    <location>
        <begin position="1"/>
        <end position="22"/>
    </location>
</feature>
<feature type="domain" description="S-layer protein C-terminal" evidence="2">
    <location>
        <begin position="190"/>
        <end position="244"/>
    </location>
</feature>
<evidence type="ECO:0000256" key="1">
    <source>
        <dbReference type="SAM" id="SignalP"/>
    </source>
</evidence>
<accession>A0A109DEE0</accession>
<dbReference type="PATRIC" id="fig|47770.28.peg.258"/>
<protein>
    <submittedName>
        <fullName evidence="3">Cell surface protein</fullName>
    </submittedName>
</protein>